<dbReference type="EMBL" id="OZ034814">
    <property type="protein sequence ID" value="CAL1358677.1"/>
    <property type="molecule type" value="Genomic_DNA"/>
</dbReference>
<protein>
    <recommendedName>
        <fullName evidence="1">F-box associated beta-propeller type 1 domain-containing protein</fullName>
    </recommendedName>
</protein>
<dbReference type="InterPro" id="IPR050796">
    <property type="entry name" value="SCF_F-box_component"/>
</dbReference>
<name>A0AAV2CQ28_9ROSI</name>
<dbReference type="InterPro" id="IPR017451">
    <property type="entry name" value="F-box-assoc_interact_dom"/>
</dbReference>
<dbReference type="Proteomes" id="UP001497516">
    <property type="component" value="Chromosome 10"/>
</dbReference>
<dbReference type="PANTHER" id="PTHR31672">
    <property type="entry name" value="BNACNNG10540D PROTEIN"/>
    <property type="match status" value="1"/>
</dbReference>
<dbReference type="NCBIfam" id="TIGR01640">
    <property type="entry name" value="F_box_assoc_1"/>
    <property type="match status" value="1"/>
</dbReference>
<dbReference type="PANTHER" id="PTHR31672:SF13">
    <property type="entry name" value="F-BOX PROTEIN CPR30-LIKE"/>
    <property type="match status" value="1"/>
</dbReference>
<dbReference type="InterPro" id="IPR006527">
    <property type="entry name" value="F-box-assoc_dom_typ1"/>
</dbReference>
<accession>A0AAV2CQ28</accession>
<evidence type="ECO:0000313" key="3">
    <source>
        <dbReference type="Proteomes" id="UP001497516"/>
    </source>
</evidence>
<feature type="domain" description="F-box associated beta-propeller type 1" evidence="1">
    <location>
        <begin position="103"/>
        <end position="288"/>
    </location>
</feature>
<gene>
    <name evidence="2" type="ORF">LTRI10_LOCUS6214</name>
</gene>
<reference evidence="2 3" key="1">
    <citation type="submission" date="2024-04" db="EMBL/GenBank/DDBJ databases">
        <authorList>
            <person name="Fracassetti M."/>
        </authorList>
    </citation>
    <scope>NUCLEOTIDE SEQUENCE [LARGE SCALE GENOMIC DNA]</scope>
</reference>
<proteinExistence type="predicted"/>
<evidence type="ECO:0000313" key="2">
    <source>
        <dbReference type="EMBL" id="CAL1358677.1"/>
    </source>
</evidence>
<sequence>MNNWTLWLPRRSLFRWNWLRKFCSASGISKSYKNRLSEPDFLRDFLFQNSDFYNDSQLVIQRQNNDRTLHSFHSFRSLRLIDGKPPEESLDSILGEGYEIRWACKGVFCLCNGNAGDISTIALWNPNTAQTKVLPDSILTDSVKPYGLSLESIGFGFDPNSNDYKVLRCMSCIDDDEIGGEYEHFLELYSLRMNSWRLLDMDGYHCPYNIPYSVPSNDGRWFHWCCEDFELARFDMSSEDYDWYGFVSPVMMDPSPVISFSMVKGLLVVMFINEDSLETWISVDYEKRMLQLSSVKLNQLDACHCEYMEGWKGVSPEKWRQKAHGH</sequence>
<dbReference type="Pfam" id="PF07734">
    <property type="entry name" value="FBA_1"/>
    <property type="match status" value="1"/>
</dbReference>
<dbReference type="AlphaFoldDB" id="A0AAV2CQ28"/>
<organism evidence="2 3">
    <name type="scientific">Linum trigynum</name>
    <dbReference type="NCBI Taxonomy" id="586398"/>
    <lineage>
        <taxon>Eukaryota</taxon>
        <taxon>Viridiplantae</taxon>
        <taxon>Streptophyta</taxon>
        <taxon>Embryophyta</taxon>
        <taxon>Tracheophyta</taxon>
        <taxon>Spermatophyta</taxon>
        <taxon>Magnoliopsida</taxon>
        <taxon>eudicotyledons</taxon>
        <taxon>Gunneridae</taxon>
        <taxon>Pentapetalae</taxon>
        <taxon>rosids</taxon>
        <taxon>fabids</taxon>
        <taxon>Malpighiales</taxon>
        <taxon>Linaceae</taxon>
        <taxon>Linum</taxon>
    </lineage>
</organism>
<evidence type="ECO:0000259" key="1">
    <source>
        <dbReference type="Pfam" id="PF07734"/>
    </source>
</evidence>
<keyword evidence="3" id="KW-1185">Reference proteome</keyword>